<name>A0A2N9GAU2_FAGSY</name>
<dbReference type="PANTHER" id="PTHR33116:SF78">
    <property type="entry name" value="OS12G0587133 PROTEIN"/>
    <property type="match status" value="1"/>
</dbReference>
<protein>
    <recommendedName>
        <fullName evidence="2">Reverse transcriptase zinc-binding domain-containing protein</fullName>
    </recommendedName>
</protein>
<accession>A0A2N9GAU2</accession>
<dbReference type="EMBL" id="OIVN01001691">
    <property type="protein sequence ID" value="SPC96692.1"/>
    <property type="molecule type" value="Genomic_DNA"/>
</dbReference>
<evidence type="ECO:0008006" key="2">
    <source>
        <dbReference type="Google" id="ProtNLM"/>
    </source>
</evidence>
<evidence type="ECO:0000313" key="1">
    <source>
        <dbReference type="EMBL" id="SPC96692.1"/>
    </source>
</evidence>
<dbReference type="PANTHER" id="PTHR33116">
    <property type="entry name" value="REVERSE TRANSCRIPTASE ZINC-BINDING DOMAIN-CONTAINING PROTEIN-RELATED-RELATED"/>
    <property type="match status" value="1"/>
</dbReference>
<gene>
    <name evidence="1" type="ORF">FSB_LOCUS24574</name>
</gene>
<dbReference type="AlphaFoldDB" id="A0A2N9GAU2"/>
<organism evidence="1">
    <name type="scientific">Fagus sylvatica</name>
    <name type="common">Beechnut</name>
    <dbReference type="NCBI Taxonomy" id="28930"/>
    <lineage>
        <taxon>Eukaryota</taxon>
        <taxon>Viridiplantae</taxon>
        <taxon>Streptophyta</taxon>
        <taxon>Embryophyta</taxon>
        <taxon>Tracheophyta</taxon>
        <taxon>Spermatophyta</taxon>
        <taxon>Magnoliopsida</taxon>
        <taxon>eudicotyledons</taxon>
        <taxon>Gunneridae</taxon>
        <taxon>Pentapetalae</taxon>
        <taxon>rosids</taxon>
        <taxon>fabids</taxon>
        <taxon>Fagales</taxon>
        <taxon>Fagaceae</taxon>
        <taxon>Fagus</taxon>
    </lineage>
</organism>
<proteinExistence type="predicted"/>
<sequence>MPLGASYKAVAVWNPILEKLERRLSGWQKLYLSKGGRLTLLKSTLSSLPTYFLSLFTIPISVVRRIEKLQRDFLWGGLGDEVKHHLVGWDKVWVGGASLVAACSSGEVWVLIWEVGALSLFEGTRVSFWKDKWCGDRSLRVLFPTLFTCSSNREATIAEVLSDPDSTGVREWNVTFVRDFNDWEVVVVAEFFQFLHSHKVPIAAPNVAPDGLRWKPCKDGAFSSRSFYYALIDRRGCGSEALELCISYFPGPLGFAKAGGGFAIWVA</sequence>
<reference evidence="1" key="1">
    <citation type="submission" date="2018-02" db="EMBL/GenBank/DDBJ databases">
        <authorList>
            <person name="Cohen D.B."/>
            <person name="Kent A.D."/>
        </authorList>
    </citation>
    <scope>NUCLEOTIDE SEQUENCE</scope>
</reference>